<organism evidence="1 2">
    <name type="scientific">Tanacetum coccineum</name>
    <dbReference type="NCBI Taxonomy" id="301880"/>
    <lineage>
        <taxon>Eukaryota</taxon>
        <taxon>Viridiplantae</taxon>
        <taxon>Streptophyta</taxon>
        <taxon>Embryophyta</taxon>
        <taxon>Tracheophyta</taxon>
        <taxon>Spermatophyta</taxon>
        <taxon>Magnoliopsida</taxon>
        <taxon>eudicotyledons</taxon>
        <taxon>Gunneridae</taxon>
        <taxon>Pentapetalae</taxon>
        <taxon>asterids</taxon>
        <taxon>campanulids</taxon>
        <taxon>Asterales</taxon>
        <taxon>Asteraceae</taxon>
        <taxon>Asteroideae</taxon>
        <taxon>Anthemideae</taxon>
        <taxon>Anthemidinae</taxon>
        <taxon>Tanacetum</taxon>
    </lineage>
</organism>
<evidence type="ECO:0000313" key="2">
    <source>
        <dbReference type="Proteomes" id="UP001151760"/>
    </source>
</evidence>
<evidence type="ECO:0000313" key="1">
    <source>
        <dbReference type="EMBL" id="GJS80023.1"/>
    </source>
</evidence>
<dbReference type="EMBL" id="BQNB010010640">
    <property type="protein sequence ID" value="GJS80023.1"/>
    <property type="molecule type" value="Genomic_DNA"/>
</dbReference>
<accession>A0ABQ4YQ90</accession>
<name>A0ABQ4YQ90_9ASTR</name>
<protein>
    <submittedName>
        <fullName evidence="1">Uncharacterized protein</fullName>
    </submittedName>
</protein>
<gene>
    <name evidence="1" type="ORF">Tco_0729904</name>
</gene>
<comment type="caution">
    <text evidence="1">The sequence shown here is derived from an EMBL/GenBank/DDBJ whole genome shotgun (WGS) entry which is preliminary data.</text>
</comment>
<reference evidence="1" key="2">
    <citation type="submission" date="2022-01" db="EMBL/GenBank/DDBJ databases">
        <authorList>
            <person name="Yamashiro T."/>
            <person name="Shiraishi A."/>
            <person name="Satake H."/>
            <person name="Nakayama K."/>
        </authorList>
    </citation>
    <scope>NUCLEOTIDE SEQUENCE</scope>
</reference>
<proteinExistence type="predicted"/>
<sequence>MYTFSPMMVANSRKHHCRVRPYTQEVLVISTNLDTQKNHNPLDFTNRRGDEARIKNTWSSSNHPLTAGNQSQQGVSNDVLGHQILILISSKSKIKMQSDLGKLFIGQGNHVGNNTNELLGHLGSFGFTVRPPGLVQLAQPNTTTGYPVAQPMNTGTAVLSGQPTTLAHAFNTKTLHDP</sequence>
<keyword evidence="2" id="KW-1185">Reference proteome</keyword>
<dbReference type="Proteomes" id="UP001151760">
    <property type="component" value="Unassembled WGS sequence"/>
</dbReference>
<reference evidence="1" key="1">
    <citation type="journal article" date="2022" name="Int. J. Mol. Sci.">
        <title>Draft Genome of Tanacetum Coccineum: Genomic Comparison of Closely Related Tanacetum-Family Plants.</title>
        <authorList>
            <person name="Yamashiro T."/>
            <person name="Shiraishi A."/>
            <person name="Nakayama K."/>
            <person name="Satake H."/>
        </authorList>
    </citation>
    <scope>NUCLEOTIDE SEQUENCE</scope>
</reference>